<dbReference type="AlphaFoldDB" id="A0A382RM60"/>
<reference evidence="1" key="1">
    <citation type="submission" date="2018-05" db="EMBL/GenBank/DDBJ databases">
        <authorList>
            <person name="Lanie J.A."/>
            <person name="Ng W.-L."/>
            <person name="Kazmierczak K.M."/>
            <person name="Andrzejewski T.M."/>
            <person name="Davidsen T.M."/>
            <person name="Wayne K.J."/>
            <person name="Tettelin H."/>
            <person name="Glass J.I."/>
            <person name="Rusch D."/>
            <person name="Podicherti R."/>
            <person name="Tsui H.-C.T."/>
            <person name="Winkler M.E."/>
        </authorList>
    </citation>
    <scope>NUCLEOTIDE SEQUENCE</scope>
</reference>
<dbReference type="EMBL" id="UINC01122762">
    <property type="protein sequence ID" value="SVC98769.1"/>
    <property type="molecule type" value="Genomic_DNA"/>
</dbReference>
<accession>A0A382RM60</accession>
<sequence>MSRLPVSAEKKIYGVDWAEAKKSMTRSARRRAFVEYHATRIYDLAYELDQNLWISAPKFFEIWSHIEGIGYFQFSQPAIEKFVNSLSRKEILVASKEVLGRGEARKKRNFYRKYAKPLFFSGMTGKLDDVSAGNFHFDREIHEFVLNKPSNESSIK</sequence>
<proteinExistence type="predicted"/>
<evidence type="ECO:0000313" key="1">
    <source>
        <dbReference type="EMBL" id="SVC98769.1"/>
    </source>
</evidence>
<name>A0A382RM60_9ZZZZ</name>
<protein>
    <submittedName>
        <fullName evidence="1">Uncharacterized protein</fullName>
    </submittedName>
</protein>
<organism evidence="1">
    <name type="scientific">marine metagenome</name>
    <dbReference type="NCBI Taxonomy" id="408172"/>
    <lineage>
        <taxon>unclassified sequences</taxon>
        <taxon>metagenomes</taxon>
        <taxon>ecological metagenomes</taxon>
    </lineage>
</organism>
<gene>
    <name evidence="1" type="ORF">METZ01_LOCUS351623</name>
</gene>